<evidence type="ECO:0000313" key="2">
    <source>
        <dbReference type="Proteomes" id="UP000316426"/>
    </source>
</evidence>
<organism evidence="1 2">
    <name type="scientific">Botrimarina mediterranea</name>
    <dbReference type="NCBI Taxonomy" id="2528022"/>
    <lineage>
        <taxon>Bacteria</taxon>
        <taxon>Pseudomonadati</taxon>
        <taxon>Planctomycetota</taxon>
        <taxon>Planctomycetia</taxon>
        <taxon>Pirellulales</taxon>
        <taxon>Lacipirellulaceae</taxon>
        <taxon>Botrimarina</taxon>
    </lineage>
</organism>
<dbReference type="PROSITE" id="PS51257">
    <property type="entry name" value="PROKAR_LIPOPROTEIN"/>
    <property type="match status" value="1"/>
</dbReference>
<name>A0A518KBY2_9BACT</name>
<dbReference type="RefSeq" id="WP_145114461.1">
    <property type="nucleotide sequence ID" value="NZ_CP036349.1"/>
</dbReference>
<sequence length="107" mass="11796">MQNCEKGALGRRLSAVGLILLVMAGCGYGEVSPMAYEFAHALYTLSNRQSADRIDEVTTKIDAAVAAGEITEREAGWLNDICQQCRNGDWSDAQQAAKRMMRDQVKR</sequence>
<accession>A0A518KBY2</accession>
<dbReference type="Proteomes" id="UP000316426">
    <property type="component" value="Chromosome"/>
</dbReference>
<evidence type="ECO:0008006" key="3">
    <source>
        <dbReference type="Google" id="ProtNLM"/>
    </source>
</evidence>
<evidence type="ECO:0000313" key="1">
    <source>
        <dbReference type="EMBL" id="QDV75294.1"/>
    </source>
</evidence>
<dbReference type="KEGG" id="bmei:Spa11_35080"/>
<gene>
    <name evidence="1" type="ORF">Spa11_35080</name>
</gene>
<protein>
    <recommendedName>
        <fullName evidence="3">Lipoprotein</fullName>
    </recommendedName>
</protein>
<keyword evidence="2" id="KW-1185">Reference proteome</keyword>
<reference evidence="1 2" key="1">
    <citation type="submission" date="2019-02" db="EMBL/GenBank/DDBJ databases">
        <title>Deep-cultivation of Planctomycetes and their phenomic and genomic characterization uncovers novel biology.</title>
        <authorList>
            <person name="Wiegand S."/>
            <person name="Jogler M."/>
            <person name="Boedeker C."/>
            <person name="Pinto D."/>
            <person name="Vollmers J."/>
            <person name="Rivas-Marin E."/>
            <person name="Kohn T."/>
            <person name="Peeters S.H."/>
            <person name="Heuer A."/>
            <person name="Rast P."/>
            <person name="Oberbeckmann S."/>
            <person name="Bunk B."/>
            <person name="Jeske O."/>
            <person name="Meyerdierks A."/>
            <person name="Storesund J.E."/>
            <person name="Kallscheuer N."/>
            <person name="Luecker S."/>
            <person name="Lage O.M."/>
            <person name="Pohl T."/>
            <person name="Merkel B.J."/>
            <person name="Hornburger P."/>
            <person name="Mueller R.-W."/>
            <person name="Bruemmer F."/>
            <person name="Labrenz M."/>
            <person name="Spormann A.M."/>
            <person name="Op den Camp H."/>
            <person name="Overmann J."/>
            <person name="Amann R."/>
            <person name="Jetten M.S.M."/>
            <person name="Mascher T."/>
            <person name="Medema M.H."/>
            <person name="Devos D.P."/>
            <person name="Kaster A.-K."/>
            <person name="Ovreas L."/>
            <person name="Rohde M."/>
            <person name="Galperin M.Y."/>
            <person name="Jogler C."/>
        </authorList>
    </citation>
    <scope>NUCLEOTIDE SEQUENCE [LARGE SCALE GENOMIC DNA]</scope>
    <source>
        <strain evidence="1 2">Spa11</strain>
    </source>
</reference>
<dbReference type="AlphaFoldDB" id="A0A518KBY2"/>
<proteinExistence type="predicted"/>
<dbReference type="EMBL" id="CP036349">
    <property type="protein sequence ID" value="QDV75294.1"/>
    <property type="molecule type" value="Genomic_DNA"/>
</dbReference>